<gene>
    <name evidence="1" type="ORF">TK0001_5876</name>
</gene>
<reference evidence="2" key="1">
    <citation type="submission" date="2017-10" db="EMBL/GenBank/DDBJ databases">
        <authorList>
            <person name="Regsiter A."/>
            <person name="William W."/>
        </authorList>
    </citation>
    <scope>NUCLEOTIDE SEQUENCE [LARGE SCALE GENOMIC DNA]</scope>
</reference>
<dbReference type="EMBL" id="LT962688">
    <property type="protein sequence ID" value="SOR32435.1"/>
    <property type="molecule type" value="Genomic_DNA"/>
</dbReference>
<protein>
    <submittedName>
        <fullName evidence="1">Uncharacterized protein</fullName>
    </submittedName>
</protein>
<proteinExistence type="predicted"/>
<evidence type="ECO:0000313" key="1">
    <source>
        <dbReference type="EMBL" id="SOR32435.1"/>
    </source>
</evidence>
<sequence>MKMRPCRETRTAHEPDHLPLADLSPRLDVRAEAGHVRVCSDYTIRMLDLYTPAVACGPFRQEHRPLTGGENWRA</sequence>
<organism evidence="1 2">
    <name type="scientific">Methylorubrum extorquens</name>
    <name type="common">Methylobacterium dichloromethanicum</name>
    <name type="synonym">Methylobacterium extorquens</name>
    <dbReference type="NCBI Taxonomy" id="408"/>
    <lineage>
        <taxon>Bacteria</taxon>
        <taxon>Pseudomonadati</taxon>
        <taxon>Pseudomonadota</taxon>
        <taxon>Alphaproteobacteria</taxon>
        <taxon>Hyphomicrobiales</taxon>
        <taxon>Methylobacteriaceae</taxon>
        <taxon>Methylorubrum</taxon>
    </lineage>
</organism>
<accession>A0A2N9AYN4</accession>
<name>A0A2N9AYN4_METEX</name>
<evidence type="ECO:0000313" key="2">
    <source>
        <dbReference type="Proteomes" id="UP000233769"/>
    </source>
</evidence>
<dbReference type="Proteomes" id="UP000233769">
    <property type="component" value="Chromosome tk0001"/>
</dbReference>
<dbReference type="AlphaFoldDB" id="A0A2N9AYN4"/>